<evidence type="ECO:0000313" key="1">
    <source>
        <dbReference type="EMBL" id="KAE9383245.1"/>
    </source>
</evidence>
<protein>
    <recommendedName>
        <fullName evidence="3">G domain-containing protein</fullName>
    </recommendedName>
</protein>
<evidence type="ECO:0008006" key="3">
    <source>
        <dbReference type="Google" id="ProtNLM"/>
    </source>
</evidence>
<reference evidence="1" key="1">
    <citation type="journal article" date="2019" name="Environ. Microbiol.">
        <title>Fungal ecological strategies reflected in gene transcription - a case study of two litter decomposers.</title>
        <authorList>
            <person name="Barbi F."/>
            <person name="Kohler A."/>
            <person name="Barry K."/>
            <person name="Baskaran P."/>
            <person name="Daum C."/>
            <person name="Fauchery L."/>
            <person name="Ihrmark K."/>
            <person name="Kuo A."/>
            <person name="LaButti K."/>
            <person name="Lipzen A."/>
            <person name="Morin E."/>
            <person name="Grigoriev I.V."/>
            <person name="Henrissat B."/>
            <person name="Lindahl B."/>
            <person name="Martin F."/>
        </authorList>
    </citation>
    <scope>NUCLEOTIDE SEQUENCE</scope>
    <source>
        <strain evidence="1">JB14</strain>
    </source>
</reference>
<dbReference type="EMBL" id="ML770615">
    <property type="protein sequence ID" value="KAE9383245.1"/>
    <property type="molecule type" value="Genomic_DNA"/>
</dbReference>
<name>A0A6A4GCV7_9AGAR</name>
<gene>
    <name evidence="1" type="ORF">BT96DRAFT_844332</name>
</gene>
<accession>A0A6A4GCV7</accession>
<dbReference type="Proteomes" id="UP000799118">
    <property type="component" value="Unassembled WGS sequence"/>
</dbReference>
<keyword evidence="2" id="KW-1185">Reference proteome</keyword>
<proteinExistence type="predicted"/>
<sequence>MATNPPELPSKIQEILALCPQCVCSGSGVGKSSLVSSVFNIPMEETGVQHHQVGTANIKTEFRSDSNMLFILHDSQGFEPGSDASLGLVTAFISERCATSKKLRDRLHAIW</sequence>
<organism evidence="1 2">
    <name type="scientific">Gymnopus androsaceus JB14</name>
    <dbReference type="NCBI Taxonomy" id="1447944"/>
    <lineage>
        <taxon>Eukaryota</taxon>
        <taxon>Fungi</taxon>
        <taxon>Dikarya</taxon>
        <taxon>Basidiomycota</taxon>
        <taxon>Agaricomycotina</taxon>
        <taxon>Agaricomycetes</taxon>
        <taxon>Agaricomycetidae</taxon>
        <taxon>Agaricales</taxon>
        <taxon>Marasmiineae</taxon>
        <taxon>Omphalotaceae</taxon>
        <taxon>Gymnopus</taxon>
    </lineage>
</organism>
<dbReference type="OrthoDB" id="391988at2759"/>
<dbReference type="AlphaFoldDB" id="A0A6A4GCV7"/>
<evidence type="ECO:0000313" key="2">
    <source>
        <dbReference type="Proteomes" id="UP000799118"/>
    </source>
</evidence>